<protein>
    <recommendedName>
        <fullName evidence="5">4Fe-4S ferredoxin-type domain-containing protein</fullName>
    </recommendedName>
</protein>
<keyword evidence="4" id="KW-0411">Iron-sulfur</keyword>
<evidence type="ECO:0000313" key="6">
    <source>
        <dbReference type="EMBL" id="SUZ69034.1"/>
    </source>
</evidence>
<dbReference type="PANTHER" id="PTHR43177:SF3">
    <property type="entry name" value="PROTEIN NRFC HOMOLOG"/>
    <property type="match status" value="1"/>
</dbReference>
<dbReference type="Pfam" id="PF13247">
    <property type="entry name" value="Fer4_11"/>
    <property type="match status" value="1"/>
</dbReference>
<reference evidence="6" key="1">
    <citation type="submission" date="2018-05" db="EMBL/GenBank/DDBJ databases">
        <authorList>
            <person name="Lanie J.A."/>
            <person name="Ng W.-L."/>
            <person name="Kazmierczak K.M."/>
            <person name="Andrzejewski T.M."/>
            <person name="Davidsen T.M."/>
            <person name="Wayne K.J."/>
            <person name="Tettelin H."/>
            <person name="Glass J.I."/>
            <person name="Rusch D."/>
            <person name="Podicherti R."/>
            <person name="Tsui H.-C.T."/>
            <person name="Winkler M.E."/>
        </authorList>
    </citation>
    <scope>NUCLEOTIDE SEQUENCE</scope>
</reference>
<evidence type="ECO:0000256" key="2">
    <source>
        <dbReference type="ARBA" id="ARBA00022723"/>
    </source>
</evidence>
<dbReference type="AlphaFoldDB" id="A0A381PQZ0"/>
<feature type="domain" description="4Fe-4S ferredoxin-type" evidence="5">
    <location>
        <begin position="10"/>
        <end position="40"/>
    </location>
</feature>
<proteinExistence type="predicted"/>
<sequence>MVTKRADHKWGMVVDLDRCTGCQACVVACQAENNIPINVKSFYQQRRAYQWIRIERYWEGEFPNVKAKFIPILCQHCENAPCEPVCPVFATYHNDEGANVQIYNRCIGTRYCSVNCPYTVRMFNFWEPSWPKSLRNQLNPDVTIRTRGIMEKCSFCVQRLRRGEVNVERRGLEPLTGERIPAGERTMNYRQMKEGNYLPACVQSCPTNALQFADQHDDSGPVKEYFEEANEQIETRHQGGHVDESHTRVYRLFEEIGTKPNVVYLKKVEPFPLEKA</sequence>
<evidence type="ECO:0000256" key="3">
    <source>
        <dbReference type="ARBA" id="ARBA00023004"/>
    </source>
</evidence>
<organism evidence="6">
    <name type="scientific">marine metagenome</name>
    <dbReference type="NCBI Taxonomy" id="408172"/>
    <lineage>
        <taxon>unclassified sequences</taxon>
        <taxon>metagenomes</taxon>
        <taxon>ecological metagenomes</taxon>
    </lineage>
</organism>
<dbReference type="GO" id="GO:0046872">
    <property type="term" value="F:metal ion binding"/>
    <property type="evidence" value="ECO:0007669"/>
    <property type="project" value="UniProtKB-KW"/>
</dbReference>
<dbReference type="GO" id="GO:0051539">
    <property type="term" value="F:4 iron, 4 sulfur cluster binding"/>
    <property type="evidence" value="ECO:0007669"/>
    <property type="project" value="UniProtKB-KW"/>
</dbReference>
<dbReference type="Pfam" id="PF12797">
    <property type="entry name" value="Fer4_2"/>
    <property type="match status" value="1"/>
</dbReference>
<dbReference type="InterPro" id="IPR050954">
    <property type="entry name" value="ET_IronSulfur_Cluster-Binding"/>
</dbReference>
<gene>
    <name evidence="6" type="ORF">METZ01_LOCUS21888</name>
</gene>
<dbReference type="Gene3D" id="3.30.70.20">
    <property type="match status" value="2"/>
</dbReference>
<dbReference type="SUPFAM" id="SSF54862">
    <property type="entry name" value="4Fe-4S ferredoxins"/>
    <property type="match status" value="1"/>
</dbReference>
<keyword evidence="1" id="KW-0004">4Fe-4S</keyword>
<accession>A0A381PQZ0</accession>
<keyword evidence="2" id="KW-0479">Metal-binding</keyword>
<evidence type="ECO:0000259" key="5">
    <source>
        <dbReference type="PROSITE" id="PS51379"/>
    </source>
</evidence>
<name>A0A381PQZ0_9ZZZZ</name>
<evidence type="ECO:0000256" key="1">
    <source>
        <dbReference type="ARBA" id="ARBA00022485"/>
    </source>
</evidence>
<evidence type="ECO:0000256" key="4">
    <source>
        <dbReference type="ARBA" id="ARBA00023014"/>
    </source>
</evidence>
<dbReference type="PANTHER" id="PTHR43177">
    <property type="entry name" value="PROTEIN NRFC"/>
    <property type="match status" value="1"/>
</dbReference>
<dbReference type="EMBL" id="UINC01001050">
    <property type="protein sequence ID" value="SUZ69034.1"/>
    <property type="molecule type" value="Genomic_DNA"/>
</dbReference>
<keyword evidence="3" id="KW-0408">Iron</keyword>
<dbReference type="InterPro" id="IPR017896">
    <property type="entry name" value="4Fe4S_Fe-S-bd"/>
</dbReference>
<dbReference type="PROSITE" id="PS51379">
    <property type="entry name" value="4FE4S_FER_2"/>
    <property type="match status" value="1"/>
</dbReference>
<dbReference type="CDD" id="cd10551">
    <property type="entry name" value="PsrB"/>
    <property type="match status" value="1"/>
</dbReference>